<gene>
    <name evidence="10" type="ORF">A3D77_01615</name>
</gene>
<evidence type="ECO:0000313" key="10">
    <source>
        <dbReference type="EMBL" id="OGG15706.1"/>
    </source>
</evidence>
<feature type="domain" description="Diphosphomevalonate decarboxylase-like N-terminal" evidence="9">
    <location>
        <begin position="7"/>
        <end position="157"/>
    </location>
</feature>
<dbReference type="Gene3D" id="3.30.70.890">
    <property type="entry name" value="GHMP kinase, C-terminal domain"/>
    <property type="match status" value="1"/>
</dbReference>
<dbReference type="InterPro" id="IPR029765">
    <property type="entry name" value="Mev_diP_decarb"/>
</dbReference>
<comment type="similarity">
    <text evidence="1">Belongs to the diphosphomevalonate decarboxylase family.</text>
</comment>
<evidence type="ECO:0000259" key="9">
    <source>
        <dbReference type="Pfam" id="PF22700"/>
    </source>
</evidence>
<keyword evidence="5" id="KW-0067">ATP-binding</keyword>
<organism evidence="10 11">
    <name type="scientific">Candidatus Gottesmanbacteria bacterium RIFCSPHIGHO2_02_FULL_39_11</name>
    <dbReference type="NCBI Taxonomy" id="1798382"/>
    <lineage>
        <taxon>Bacteria</taxon>
        <taxon>Candidatus Gottesmaniibacteriota</taxon>
    </lineage>
</organism>
<evidence type="ECO:0000256" key="2">
    <source>
        <dbReference type="ARBA" id="ARBA00012296"/>
    </source>
</evidence>
<evidence type="ECO:0000256" key="4">
    <source>
        <dbReference type="ARBA" id="ARBA00022741"/>
    </source>
</evidence>
<dbReference type="InterPro" id="IPR020568">
    <property type="entry name" value="Ribosomal_Su5_D2-typ_SF"/>
</dbReference>
<dbReference type="PANTHER" id="PTHR10977:SF3">
    <property type="entry name" value="DIPHOSPHOMEVALONATE DECARBOXYLASE"/>
    <property type="match status" value="1"/>
</dbReference>
<dbReference type="EMBL" id="MFJL01000019">
    <property type="protein sequence ID" value="OGG15706.1"/>
    <property type="molecule type" value="Genomic_DNA"/>
</dbReference>
<accession>A0A1F5ZT89</accession>
<evidence type="ECO:0000259" key="8">
    <source>
        <dbReference type="Pfam" id="PF18376"/>
    </source>
</evidence>
<protein>
    <recommendedName>
        <fullName evidence="2">diphosphomevalonate decarboxylase</fullName>
        <ecNumber evidence="2">4.1.1.33</ecNumber>
    </recommendedName>
</protein>
<keyword evidence="3" id="KW-0444">Lipid biosynthesis</keyword>
<dbReference type="AlphaFoldDB" id="A0A1F5ZT89"/>
<reference evidence="10 11" key="1">
    <citation type="journal article" date="2016" name="Nat. Commun.">
        <title>Thousands of microbial genomes shed light on interconnected biogeochemical processes in an aquifer system.</title>
        <authorList>
            <person name="Anantharaman K."/>
            <person name="Brown C.T."/>
            <person name="Hug L.A."/>
            <person name="Sharon I."/>
            <person name="Castelle C.J."/>
            <person name="Probst A.J."/>
            <person name="Thomas B.C."/>
            <person name="Singh A."/>
            <person name="Wilkins M.J."/>
            <person name="Karaoz U."/>
            <person name="Brodie E.L."/>
            <person name="Williams K.H."/>
            <person name="Hubbard S.S."/>
            <person name="Banfield J.F."/>
        </authorList>
    </citation>
    <scope>NUCLEOTIDE SEQUENCE [LARGE SCALE GENOMIC DNA]</scope>
</reference>
<keyword evidence="4" id="KW-0547">Nucleotide-binding</keyword>
<feature type="domain" description="Mvd1 C-terminal" evidence="8">
    <location>
        <begin position="172"/>
        <end position="301"/>
    </location>
</feature>
<dbReference type="GO" id="GO:0004163">
    <property type="term" value="F:diphosphomevalonate decarboxylase activity"/>
    <property type="evidence" value="ECO:0007669"/>
    <property type="project" value="UniProtKB-EC"/>
</dbReference>
<dbReference type="InterPro" id="IPR036554">
    <property type="entry name" value="GHMP_kinase_C_sf"/>
</dbReference>
<dbReference type="SUPFAM" id="SSF55060">
    <property type="entry name" value="GHMP Kinase, C-terminal domain"/>
    <property type="match status" value="1"/>
</dbReference>
<name>A0A1F5ZT89_9BACT</name>
<dbReference type="InterPro" id="IPR041431">
    <property type="entry name" value="Mvd1_C"/>
</dbReference>
<dbReference type="STRING" id="1798382.A3D77_01615"/>
<dbReference type="GO" id="GO:0019287">
    <property type="term" value="P:isopentenyl diphosphate biosynthetic process, mevalonate pathway"/>
    <property type="evidence" value="ECO:0007669"/>
    <property type="project" value="InterPro"/>
</dbReference>
<evidence type="ECO:0000256" key="3">
    <source>
        <dbReference type="ARBA" id="ARBA00022516"/>
    </source>
</evidence>
<dbReference type="PIRSF" id="PIRSF015950">
    <property type="entry name" value="Mev_P_decrbx"/>
    <property type="match status" value="1"/>
</dbReference>
<dbReference type="Pfam" id="PF22700">
    <property type="entry name" value="MVD-like_N"/>
    <property type="match status" value="1"/>
</dbReference>
<dbReference type="InterPro" id="IPR005935">
    <property type="entry name" value="Mev_decarb"/>
</dbReference>
<dbReference type="SUPFAM" id="SSF54211">
    <property type="entry name" value="Ribosomal protein S5 domain 2-like"/>
    <property type="match status" value="1"/>
</dbReference>
<dbReference type="Proteomes" id="UP000176923">
    <property type="component" value="Unassembled WGS sequence"/>
</dbReference>
<evidence type="ECO:0000256" key="5">
    <source>
        <dbReference type="ARBA" id="ARBA00022840"/>
    </source>
</evidence>
<dbReference type="InterPro" id="IPR014721">
    <property type="entry name" value="Ribsml_uS5_D2-typ_fold_subgr"/>
</dbReference>
<keyword evidence="7" id="KW-0456">Lyase</keyword>
<dbReference type="GO" id="GO:0005829">
    <property type="term" value="C:cytosol"/>
    <property type="evidence" value="ECO:0007669"/>
    <property type="project" value="InterPro"/>
</dbReference>
<evidence type="ECO:0000313" key="11">
    <source>
        <dbReference type="Proteomes" id="UP000176923"/>
    </source>
</evidence>
<dbReference type="NCBIfam" id="TIGR01240">
    <property type="entry name" value="mevDPdecarb"/>
    <property type="match status" value="1"/>
</dbReference>
<keyword evidence="6" id="KW-0443">Lipid metabolism</keyword>
<evidence type="ECO:0000256" key="6">
    <source>
        <dbReference type="ARBA" id="ARBA00023098"/>
    </source>
</evidence>
<proteinExistence type="inferred from homology"/>
<evidence type="ECO:0000256" key="7">
    <source>
        <dbReference type="ARBA" id="ARBA00023239"/>
    </source>
</evidence>
<sequence>MKQTAVACSNIAFIKFFGKKDEMLRIPMNSSISMNLKNATSTTTVEFSEEVHTDSINMTDREKERIVTHLDRIRKIAKISLKAKVVTENNFPKGSGIASSASGFAALTVAATKALDLNLSEKELGMLSRVASGSACRSIPTGFVKWEKGTKNDDSYAFSLYPPSYWNLKDAVVIVDRNQKPISTSKAHGLSCTSPFLSKRFEGMDEKIKECEGALAKKDFERLGELIESEALNMHAVMMTAHPSIFYFRPGSISVMETVWKLRKEGIQAYFTLDAGPTVHVIYEGKEEDRILPVLKKLESAKEIIVSEVGEGAKIISDHLF</sequence>
<dbReference type="EC" id="4.1.1.33" evidence="2"/>
<comment type="caution">
    <text evidence="10">The sequence shown here is derived from an EMBL/GenBank/DDBJ whole genome shotgun (WGS) entry which is preliminary data.</text>
</comment>
<dbReference type="GO" id="GO:0005524">
    <property type="term" value="F:ATP binding"/>
    <property type="evidence" value="ECO:0007669"/>
    <property type="project" value="UniProtKB-KW"/>
</dbReference>
<dbReference type="PANTHER" id="PTHR10977">
    <property type="entry name" value="DIPHOSPHOMEVALONATE DECARBOXYLASE"/>
    <property type="match status" value="1"/>
</dbReference>
<evidence type="ECO:0000256" key="1">
    <source>
        <dbReference type="ARBA" id="ARBA00008831"/>
    </source>
</evidence>
<dbReference type="Pfam" id="PF18376">
    <property type="entry name" value="MDD_C"/>
    <property type="match status" value="1"/>
</dbReference>
<dbReference type="InterPro" id="IPR053859">
    <property type="entry name" value="MVD-like_N"/>
</dbReference>
<dbReference type="Gene3D" id="3.30.230.10">
    <property type="match status" value="1"/>
</dbReference>